<feature type="transmembrane region" description="Helical" evidence="6">
    <location>
        <begin position="36"/>
        <end position="62"/>
    </location>
</feature>
<evidence type="ECO:0000256" key="3">
    <source>
        <dbReference type="ARBA" id="ARBA00022692"/>
    </source>
</evidence>
<dbReference type="PANTHER" id="PTHR43701:SF2">
    <property type="entry name" value="MEMBRANE TRANSPORTER PROTEIN YJNA-RELATED"/>
    <property type="match status" value="1"/>
</dbReference>
<comment type="caution">
    <text evidence="7">The sequence shown here is derived from an EMBL/GenBank/DDBJ whole genome shotgun (WGS) entry which is preliminary data.</text>
</comment>
<feature type="transmembrane region" description="Helical" evidence="6">
    <location>
        <begin position="230"/>
        <end position="250"/>
    </location>
</feature>
<organism evidence="7 8">
    <name type="scientific">Brevibacterium samyangense</name>
    <dbReference type="NCBI Taxonomy" id="366888"/>
    <lineage>
        <taxon>Bacteria</taxon>
        <taxon>Bacillati</taxon>
        <taxon>Actinomycetota</taxon>
        <taxon>Actinomycetes</taxon>
        <taxon>Micrococcales</taxon>
        <taxon>Brevibacteriaceae</taxon>
        <taxon>Brevibacterium</taxon>
    </lineage>
</organism>
<gene>
    <name evidence="7" type="ORF">GCM10009755_04740</name>
</gene>
<proteinExistence type="inferred from homology"/>
<dbReference type="InterPro" id="IPR051598">
    <property type="entry name" value="TSUP/Inactive_protease-like"/>
</dbReference>
<keyword evidence="4 6" id="KW-1133">Transmembrane helix</keyword>
<dbReference type="PANTHER" id="PTHR43701">
    <property type="entry name" value="MEMBRANE TRANSPORTER PROTEIN MJ0441-RELATED"/>
    <property type="match status" value="1"/>
</dbReference>
<dbReference type="Pfam" id="PF01925">
    <property type="entry name" value="TauE"/>
    <property type="match status" value="1"/>
</dbReference>
<keyword evidence="8" id="KW-1185">Reference proteome</keyword>
<reference evidence="7 8" key="1">
    <citation type="journal article" date="2019" name="Int. J. Syst. Evol. Microbiol.">
        <title>The Global Catalogue of Microorganisms (GCM) 10K type strain sequencing project: providing services to taxonomists for standard genome sequencing and annotation.</title>
        <authorList>
            <consortium name="The Broad Institute Genomics Platform"/>
            <consortium name="The Broad Institute Genome Sequencing Center for Infectious Disease"/>
            <person name="Wu L."/>
            <person name="Ma J."/>
        </authorList>
    </citation>
    <scope>NUCLEOTIDE SEQUENCE [LARGE SCALE GENOMIC DNA]</scope>
    <source>
        <strain evidence="7 8">JCM 14546</strain>
    </source>
</reference>
<feature type="transmembrane region" description="Helical" evidence="6">
    <location>
        <begin position="170"/>
        <end position="188"/>
    </location>
</feature>
<evidence type="ECO:0000256" key="6">
    <source>
        <dbReference type="RuleBase" id="RU363041"/>
    </source>
</evidence>
<dbReference type="InterPro" id="IPR002781">
    <property type="entry name" value="TM_pro_TauE-like"/>
</dbReference>
<keyword evidence="6" id="KW-1003">Cell membrane</keyword>
<feature type="transmembrane region" description="Helical" evidence="6">
    <location>
        <begin position="74"/>
        <end position="92"/>
    </location>
</feature>
<name>A0ABN2T6G6_9MICO</name>
<evidence type="ECO:0000256" key="2">
    <source>
        <dbReference type="ARBA" id="ARBA00009142"/>
    </source>
</evidence>
<feature type="transmembrane region" description="Helical" evidence="6">
    <location>
        <begin position="200"/>
        <end position="218"/>
    </location>
</feature>
<keyword evidence="3 6" id="KW-0812">Transmembrane</keyword>
<evidence type="ECO:0000313" key="7">
    <source>
        <dbReference type="EMBL" id="GAA2000051.1"/>
    </source>
</evidence>
<comment type="subcellular location">
    <subcellularLocation>
        <location evidence="6">Cell membrane</location>
        <topology evidence="6">Multi-pass membrane protein</topology>
    </subcellularLocation>
    <subcellularLocation>
        <location evidence="1">Membrane</location>
        <topology evidence="1">Multi-pass membrane protein</topology>
    </subcellularLocation>
</comment>
<accession>A0ABN2T6G6</accession>
<feature type="transmembrane region" description="Helical" evidence="6">
    <location>
        <begin position="132"/>
        <end position="158"/>
    </location>
</feature>
<dbReference type="EMBL" id="BAAANO010000005">
    <property type="protein sequence ID" value="GAA2000051.1"/>
    <property type="molecule type" value="Genomic_DNA"/>
</dbReference>
<comment type="similarity">
    <text evidence="2 6">Belongs to the 4-toluene sulfonate uptake permease (TSUP) (TC 2.A.102) family.</text>
</comment>
<evidence type="ECO:0000256" key="1">
    <source>
        <dbReference type="ARBA" id="ARBA00004141"/>
    </source>
</evidence>
<evidence type="ECO:0000256" key="5">
    <source>
        <dbReference type="ARBA" id="ARBA00023136"/>
    </source>
</evidence>
<dbReference type="Proteomes" id="UP001500755">
    <property type="component" value="Unassembled WGS sequence"/>
</dbReference>
<feature type="transmembrane region" description="Helical" evidence="6">
    <location>
        <begin position="98"/>
        <end position="120"/>
    </location>
</feature>
<protein>
    <recommendedName>
        <fullName evidence="6">Probable membrane transporter protein</fullName>
    </recommendedName>
</protein>
<evidence type="ECO:0000256" key="4">
    <source>
        <dbReference type="ARBA" id="ARBA00022989"/>
    </source>
</evidence>
<dbReference type="RefSeq" id="WP_344306629.1">
    <property type="nucleotide sequence ID" value="NZ_BAAANO010000005.1"/>
</dbReference>
<keyword evidence="5 6" id="KW-0472">Membrane</keyword>
<evidence type="ECO:0000313" key="8">
    <source>
        <dbReference type="Proteomes" id="UP001500755"/>
    </source>
</evidence>
<sequence length="251" mass="26092">MIVPVVLVLVLASVLIGALLQRTTGMGFGLVAGPFLVLLLDPIAGVVLVNMCGAVSAAIILVRVRREVRWKRMLVLSAGSLLGILPGAWLAVRAEASVLYLVVGGLIVLGLTVSLLGSRYAPPMAPSPVKSVAFGTASGFMAGAAGVGGPAISAYALMTRWEQRTFAATLQPYFVVNSLAAIAAKLLFDRAAVPHLPWQMWVGILVAMLLGQVLGDVLAKKVEVSTARTLMIVLAFAGAVLTLAKGIWGLV</sequence>